<reference evidence="2 3" key="1">
    <citation type="submission" date="2019-07" db="EMBL/GenBank/DDBJ databases">
        <title>Lentzea xizangensis sp. nov., isolated from Qinghai-Tibetan Plateau Soils.</title>
        <authorList>
            <person name="Huang J."/>
        </authorList>
    </citation>
    <scope>NUCLEOTIDE SEQUENCE [LARGE SCALE GENOMIC DNA]</scope>
    <source>
        <strain evidence="2 3">FXJ1.1311</strain>
    </source>
</reference>
<protein>
    <submittedName>
        <fullName evidence="2">DUF4383 domain-containing protein</fullName>
    </submittedName>
</protein>
<evidence type="ECO:0000313" key="3">
    <source>
        <dbReference type="Proteomes" id="UP000316639"/>
    </source>
</evidence>
<comment type="caution">
    <text evidence="2">The sequence shown here is derived from an EMBL/GenBank/DDBJ whole genome shotgun (WGS) entry which is preliminary data.</text>
</comment>
<sequence>MSMRRSRLRWPQVLSLGTGLFLLLWGLAGFLVTGVADFAGQAETHLLGLRVNPLSNVVHVVTGLGFIAVAPRVRTLAGVGLLLAGLYLVMFGIGSADDASTNLLNVNTGTNVLHLFVGFAGMAIVQGAAWMRQCDKVAASRQS</sequence>
<organism evidence="2 3">
    <name type="scientific">Lentzea tibetensis</name>
    <dbReference type="NCBI Taxonomy" id="2591470"/>
    <lineage>
        <taxon>Bacteria</taxon>
        <taxon>Bacillati</taxon>
        <taxon>Actinomycetota</taxon>
        <taxon>Actinomycetes</taxon>
        <taxon>Pseudonocardiales</taxon>
        <taxon>Pseudonocardiaceae</taxon>
        <taxon>Lentzea</taxon>
    </lineage>
</organism>
<dbReference type="EMBL" id="VOBR01000006">
    <property type="protein sequence ID" value="TWP52297.1"/>
    <property type="molecule type" value="Genomic_DNA"/>
</dbReference>
<name>A0A563EX43_9PSEU</name>
<feature type="transmembrane region" description="Helical" evidence="1">
    <location>
        <begin position="113"/>
        <end position="131"/>
    </location>
</feature>
<keyword evidence="3" id="KW-1185">Reference proteome</keyword>
<proteinExistence type="predicted"/>
<keyword evidence="1" id="KW-0472">Membrane</keyword>
<evidence type="ECO:0000256" key="1">
    <source>
        <dbReference type="SAM" id="Phobius"/>
    </source>
</evidence>
<accession>A0A563EX43</accession>
<dbReference type="OrthoDB" id="572373at2"/>
<keyword evidence="1" id="KW-0812">Transmembrane</keyword>
<evidence type="ECO:0000313" key="2">
    <source>
        <dbReference type="EMBL" id="TWP52297.1"/>
    </source>
</evidence>
<keyword evidence="1" id="KW-1133">Transmembrane helix</keyword>
<dbReference type="Pfam" id="PF14325">
    <property type="entry name" value="DUF4383"/>
    <property type="match status" value="1"/>
</dbReference>
<feature type="transmembrane region" description="Helical" evidence="1">
    <location>
        <begin position="76"/>
        <end position="93"/>
    </location>
</feature>
<feature type="transmembrane region" description="Helical" evidence="1">
    <location>
        <begin position="53"/>
        <end position="69"/>
    </location>
</feature>
<dbReference type="Proteomes" id="UP000316639">
    <property type="component" value="Unassembled WGS sequence"/>
</dbReference>
<gene>
    <name evidence="2" type="ORF">FKR81_12080</name>
</gene>
<dbReference type="AlphaFoldDB" id="A0A563EX43"/>